<dbReference type="EMBL" id="JANBVN010000003">
    <property type="protein sequence ID" value="KAJ9165537.1"/>
    <property type="molecule type" value="Genomic_DNA"/>
</dbReference>
<evidence type="ECO:0000256" key="1">
    <source>
        <dbReference type="SAM" id="MobiDB-lite"/>
    </source>
</evidence>
<feature type="compositionally biased region" description="Low complexity" evidence="1">
    <location>
        <begin position="477"/>
        <end position="487"/>
    </location>
</feature>
<feature type="compositionally biased region" description="Basic residues" evidence="1">
    <location>
        <begin position="499"/>
        <end position="509"/>
    </location>
</feature>
<evidence type="ECO:0000313" key="2">
    <source>
        <dbReference type="EMBL" id="KAJ9165537.1"/>
    </source>
</evidence>
<dbReference type="Proteomes" id="UP001174691">
    <property type="component" value="Unassembled WGS sequence"/>
</dbReference>
<reference evidence="2" key="1">
    <citation type="submission" date="2022-07" db="EMBL/GenBank/DDBJ databases">
        <title>Fungi with potential for degradation of polypropylene.</title>
        <authorList>
            <person name="Gostincar C."/>
        </authorList>
    </citation>
    <scope>NUCLEOTIDE SEQUENCE</scope>
    <source>
        <strain evidence="2">EXF-13287</strain>
    </source>
</reference>
<feature type="region of interest" description="Disordered" evidence="1">
    <location>
        <begin position="141"/>
        <end position="164"/>
    </location>
</feature>
<feature type="compositionally biased region" description="Basic and acidic residues" evidence="1">
    <location>
        <begin position="148"/>
        <end position="157"/>
    </location>
</feature>
<proteinExistence type="predicted"/>
<evidence type="ECO:0000313" key="3">
    <source>
        <dbReference type="Proteomes" id="UP001174691"/>
    </source>
</evidence>
<sequence>MLDENLPTFRFQTAADNPSTSILFLTEHGSDPSPEYIFRRADPTTQPASRNKYAAALCSAYAGADVVYAEVVVEPEWTQPSLSAVEIRNAGGATPAPVPLVPESFTLHLYNPDQGVTFKTLTSTWTKSDSWEFEMPTQSFRMPSSSALDREREDARQSPDGTAVGAGLTVPRIVFRWKRDGRLSKDMTCYLVGKNLGGGKKSKEPDITVALFKAGKESAVTIYEPNLQRVEVEDRKGLEVVLLLGAEVIRDLYLVPRQDVFNVSGGPGAALNGGRRKNSRPSPTPPAAMSGALGNVPPQQATSAYAPPGPSPPHTATADIDAETRRLQAMVAQEEREREKREKAEQKRIKKMLEEEEKERRRREAEVARETERLKKLYGVQGQDLPSSSPPLPPRQNQQGSSGALYPPPQGAGGGWYGSTAPPPHLPPRPLSVGPVSQQGPGPSWWRGHGATGPPPQQEHGGRTWRSGSGGAGAGLGILNPAAASSGFFGGGREDKERKKVQKKRSMHW</sequence>
<feature type="compositionally biased region" description="Basic and acidic residues" evidence="1">
    <location>
        <begin position="354"/>
        <end position="375"/>
    </location>
</feature>
<keyword evidence="3" id="KW-1185">Reference proteome</keyword>
<organism evidence="2 3">
    <name type="scientific">Coniochaeta hoffmannii</name>
    <dbReference type="NCBI Taxonomy" id="91930"/>
    <lineage>
        <taxon>Eukaryota</taxon>
        <taxon>Fungi</taxon>
        <taxon>Dikarya</taxon>
        <taxon>Ascomycota</taxon>
        <taxon>Pezizomycotina</taxon>
        <taxon>Sordariomycetes</taxon>
        <taxon>Sordariomycetidae</taxon>
        <taxon>Coniochaetales</taxon>
        <taxon>Coniochaetaceae</taxon>
        <taxon>Coniochaeta</taxon>
    </lineage>
</organism>
<name>A0AA38S2S5_9PEZI</name>
<gene>
    <name evidence="2" type="ORF">NKR19_g371</name>
</gene>
<dbReference type="AlphaFoldDB" id="A0AA38S2S5"/>
<accession>A0AA38S2S5</accession>
<feature type="compositionally biased region" description="Pro residues" evidence="1">
    <location>
        <begin position="421"/>
        <end position="430"/>
    </location>
</feature>
<protein>
    <submittedName>
        <fullName evidence="2">Protein transport protein SEC31</fullName>
    </submittedName>
</protein>
<comment type="caution">
    <text evidence="2">The sequence shown here is derived from an EMBL/GenBank/DDBJ whole genome shotgun (WGS) entry which is preliminary data.</text>
</comment>
<feature type="region of interest" description="Disordered" evidence="1">
    <location>
        <begin position="354"/>
        <end position="509"/>
    </location>
</feature>
<feature type="region of interest" description="Disordered" evidence="1">
    <location>
        <begin position="265"/>
        <end position="317"/>
    </location>
</feature>